<feature type="region of interest" description="Disordered" evidence="1">
    <location>
        <begin position="1"/>
        <end position="42"/>
    </location>
</feature>
<proteinExistence type="predicted"/>
<dbReference type="Proteomes" id="UP000580250">
    <property type="component" value="Unassembled WGS sequence"/>
</dbReference>
<evidence type="ECO:0000313" key="2">
    <source>
        <dbReference type="EMBL" id="CAD2198780.1"/>
    </source>
</evidence>
<accession>A0A6V7XHD3</accession>
<gene>
    <name evidence="2" type="ORF">MENT_LOCUS52133</name>
</gene>
<comment type="caution">
    <text evidence="2">The sequence shown here is derived from an EMBL/GenBank/DDBJ whole genome shotgun (WGS) entry which is preliminary data.</text>
</comment>
<evidence type="ECO:0000256" key="1">
    <source>
        <dbReference type="SAM" id="MobiDB-lite"/>
    </source>
</evidence>
<name>A0A6V7XHD3_MELEN</name>
<sequence>METKNKQKNPQSGYYGHTDENGQQQSTTEKKKKNTQSQPPVDYQHLNELYGHATGVDQYGHLYG</sequence>
<dbReference type="EMBL" id="CAJEWN010001608">
    <property type="protein sequence ID" value="CAD2198780.1"/>
    <property type="molecule type" value="Genomic_DNA"/>
</dbReference>
<reference evidence="2 3" key="1">
    <citation type="submission" date="2020-08" db="EMBL/GenBank/DDBJ databases">
        <authorList>
            <person name="Koutsovoulos G."/>
            <person name="Danchin GJ E."/>
        </authorList>
    </citation>
    <scope>NUCLEOTIDE SEQUENCE [LARGE SCALE GENOMIC DNA]</scope>
</reference>
<organism evidence="2 3">
    <name type="scientific">Meloidogyne enterolobii</name>
    <name type="common">Root-knot nematode worm</name>
    <name type="synonym">Meloidogyne mayaguensis</name>
    <dbReference type="NCBI Taxonomy" id="390850"/>
    <lineage>
        <taxon>Eukaryota</taxon>
        <taxon>Metazoa</taxon>
        <taxon>Ecdysozoa</taxon>
        <taxon>Nematoda</taxon>
        <taxon>Chromadorea</taxon>
        <taxon>Rhabditida</taxon>
        <taxon>Tylenchina</taxon>
        <taxon>Tylenchomorpha</taxon>
        <taxon>Tylenchoidea</taxon>
        <taxon>Meloidogynidae</taxon>
        <taxon>Meloidogyninae</taxon>
        <taxon>Meloidogyne</taxon>
    </lineage>
</organism>
<evidence type="ECO:0000313" key="3">
    <source>
        <dbReference type="Proteomes" id="UP000580250"/>
    </source>
</evidence>
<protein>
    <submittedName>
        <fullName evidence="2">Uncharacterized protein</fullName>
    </submittedName>
</protein>
<dbReference type="AlphaFoldDB" id="A0A6V7XHD3"/>